<dbReference type="GO" id="GO:0004343">
    <property type="term" value="F:glucosamine 6-phosphate N-acetyltransferase activity"/>
    <property type="evidence" value="ECO:0007669"/>
    <property type="project" value="TreeGrafter"/>
</dbReference>
<dbReference type="PANTHER" id="PTHR13355">
    <property type="entry name" value="GLUCOSAMINE 6-PHOSPHATE N-ACETYLTRANSFERASE"/>
    <property type="match status" value="1"/>
</dbReference>
<evidence type="ECO:0000313" key="2">
    <source>
        <dbReference type="EMBL" id="RFA34494.1"/>
    </source>
</evidence>
<sequence length="147" mass="17433">MRWRKKSFQELDQLELYTLLKSRVDVFVVEQQCAYQEIDAYDLKATHLWLQDNQNLVAYARILPAGSKYVEASIGRVLVTKAYRDRGYGKELMEEAMKYTVNHFKNNIKIQAQQHLKAFYQAFGFKQVSTAYLDDGIWHIDMIWEQK</sequence>
<dbReference type="InterPro" id="IPR000182">
    <property type="entry name" value="GNAT_dom"/>
</dbReference>
<dbReference type="PROSITE" id="PS51186">
    <property type="entry name" value="GNAT"/>
    <property type="match status" value="1"/>
</dbReference>
<dbReference type="Gene3D" id="3.40.630.30">
    <property type="match status" value="1"/>
</dbReference>
<name>A0A3E0WNF2_9BACI</name>
<keyword evidence="2" id="KW-0808">Transferase</keyword>
<protein>
    <submittedName>
        <fullName evidence="2">GNAT family N-acetyltransferase</fullName>
    </submittedName>
</protein>
<dbReference type="PANTHER" id="PTHR13355:SF11">
    <property type="entry name" value="GLUCOSAMINE 6-PHOSPHATE N-ACETYLTRANSFERASE"/>
    <property type="match status" value="1"/>
</dbReference>
<proteinExistence type="predicted"/>
<dbReference type="InterPro" id="IPR016181">
    <property type="entry name" value="Acyl_CoA_acyltransferase"/>
</dbReference>
<evidence type="ECO:0000259" key="1">
    <source>
        <dbReference type="PROSITE" id="PS51186"/>
    </source>
</evidence>
<gene>
    <name evidence="2" type="ORF">CAI16_11330</name>
</gene>
<organism evidence="2 3">
    <name type="scientific">Virgibacillus dokdonensis</name>
    <dbReference type="NCBI Taxonomy" id="302167"/>
    <lineage>
        <taxon>Bacteria</taxon>
        <taxon>Bacillati</taxon>
        <taxon>Bacillota</taxon>
        <taxon>Bacilli</taxon>
        <taxon>Bacillales</taxon>
        <taxon>Bacillaceae</taxon>
        <taxon>Virgibacillus</taxon>
    </lineage>
</organism>
<dbReference type="CDD" id="cd04301">
    <property type="entry name" value="NAT_SF"/>
    <property type="match status" value="1"/>
</dbReference>
<dbReference type="AlphaFoldDB" id="A0A3E0WNF2"/>
<dbReference type="Proteomes" id="UP000256488">
    <property type="component" value="Unassembled WGS sequence"/>
</dbReference>
<reference evidence="2 3" key="1">
    <citation type="submission" date="2017-05" db="EMBL/GenBank/DDBJ databases">
        <title>Virgibacillus sp. AK90 isolated from a saltern of Kakinada, India.</title>
        <authorList>
            <person name="Gupta V."/>
            <person name="Sidhu C."/>
            <person name="Korpole S."/>
            <person name="Pinnaka A.K."/>
        </authorList>
    </citation>
    <scope>NUCLEOTIDE SEQUENCE [LARGE SCALE GENOMIC DNA]</scope>
    <source>
        <strain evidence="2 3">AK90</strain>
    </source>
</reference>
<dbReference type="SUPFAM" id="SSF55729">
    <property type="entry name" value="Acyl-CoA N-acyltransferases (Nat)"/>
    <property type="match status" value="1"/>
</dbReference>
<dbReference type="EMBL" id="NFZX01000022">
    <property type="protein sequence ID" value="RFA34494.1"/>
    <property type="molecule type" value="Genomic_DNA"/>
</dbReference>
<dbReference type="InterPro" id="IPR039143">
    <property type="entry name" value="GNPNAT1-like"/>
</dbReference>
<comment type="caution">
    <text evidence="2">The sequence shown here is derived from an EMBL/GenBank/DDBJ whole genome shotgun (WGS) entry which is preliminary data.</text>
</comment>
<accession>A0A3E0WNF2</accession>
<evidence type="ECO:0000313" key="3">
    <source>
        <dbReference type="Proteomes" id="UP000256488"/>
    </source>
</evidence>
<dbReference type="RefSeq" id="WP_116278463.1">
    <property type="nucleotide sequence ID" value="NZ_NFZX01000022.1"/>
</dbReference>
<feature type="domain" description="N-acetyltransferase" evidence="1">
    <location>
        <begin position="6"/>
        <end position="147"/>
    </location>
</feature>
<dbReference type="Pfam" id="PF13673">
    <property type="entry name" value="Acetyltransf_10"/>
    <property type="match status" value="1"/>
</dbReference>